<dbReference type="SUPFAM" id="SSF81383">
    <property type="entry name" value="F-box domain"/>
    <property type="match status" value="1"/>
</dbReference>
<name>A0A9W7HLE0_HIBTR</name>
<dbReference type="PANTHER" id="PTHR31672:SF13">
    <property type="entry name" value="F-BOX PROTEIN CPR30-LIKE"/>
    <property type="match status" value="1"/>
</dbReference>
<evidence type="ECO:0000313" key="3">
    <source>
        <dbReference type="Proteomes" id="UP001165190"/>
    </source>
</evidence>
<dbReference type="Pfam" id="PF07734">
    <property type="entry name" value="FBA_1"/>
    <property type="match status" value="1"/>
</dbReference>
<sequence length="272" mass="30860">MKGRSRSRSELPEVLIMEILLKLPVKSLTRFNCVCKSWCSHFQTSHFISKHYDNNLKNNHLNLLCIPGVDFADNDTPYSSQLSTEQDDFLSVKHNIFFQLNWCYPPECLGPCHGLLCLYTRGENGQTALWNPSTREFKTLPPSLFQPTSPNNNGIECVGFGFDSNIGDYKVIQFVNLADPVFAIPDEMGRLPELEMKVELYSLKTDSWKEIPCPNARPSCSNSCNNYVNGVCYWGAGSLITRDGHFTRPSRVPIRPDQVEFLLRLRSGSGLR</sequence>
<dbReference type="OrthoDB" id="938224at2759"/>
<dbReference type="PANTHER" id="PTHR31672">
    <property type="entry name" value="BNACNNG10540D PROTEIN"/>
    <property type="match status" value="1"/>
</dbReference>
<dbReference type="Pfam" id="PF00646">
    <property type="entry name" value="F-box"/>
    <property type="match status" value="1"/>
</dbReference>
<dbReference type="InterPro" id="IPR050796">
    <property type="entry name" value="SCF_F-box_component"/>
</dbReference>
<dbReference type="InterPro" id="IPR001810">
    <property type="entry name" value="F-box_dom"/>
</dbReference>
<keyword evidence="3" id="KW-1185">Reference proteome</keyword>
<gene>
    <name evidence="2" type="ORF">HRI_001621500</name>
</gene>
<reference evidence="2" key="1">
    <citation type="submission" date="2023-05" db="EMBL/GenBank/DDBJ databases">
        <title>Genome and transcriptome analyses reveal genes involved in the formation of fine ridges on petal epidermal cells in Hibiscus trionum.</title>
        <authorList>
            <person name="Koshimizu S."/>
            <person name="Masuda S."/>
            <person name="Ishii T."/>
            <person name="Shirasu K."/>
            <person name="Hoshino A."/>
            <person name="Arita M."/>
        </authorList>
    </citation>
    <scope>NUCLEOTIDE SEQUENCE</scope>
    <source>
        <strain evidence="2">Hamamatsu line</strain>
    </source>
</reference>
<proteinExistence type="predicted"/>
<dbReference type="InterPro" id="IPR036047">
    <property type="entry name" value="F-box-like_dom_sf"/>
</dbReference>
<feature type="domain" description="F-box" evidence="1">
    <location>
        <begin position="11"/>
        <end position="51"/>
    </location>
</feature>
<dbReference type="NCBIfam" id="TIGR01640">
    <property type="entry name" value="F_box_assoc_1"/>
    <property type="match status" value="1"/>
</dbReference>
<dbReference type="Proteomes" id="UP001165190">
    <property type="component" value="Unassembled WGS sequence"/>
</dbReference>
<dbReference type="AlphaFoldDB" id="A0A9W7HLE0"/>
<dbReference type="InterPro" id="IPR006527">
    <property type="entry name" value="F-box-assoc_dom_typ1"/>
</dbReference>
<evidence type="ECO:0000259" key="1">
    <source>
        <dbReference type="SMART" id="SM00256"/>
    </source>
</evidence>
<dbReference type="SMART" id="SM00256">
    <property type="entry name" value="FBOX"/>
    <property type="match status" value="1"/>
</dbReference>
<evidence type="ECO:0000313" key="2">
    <source>
        <dbReference type="EMBL" id="GMI79522.1"/>
    </source>
</evidence>
<dbReference type="InterPro" id="IPR017451">
    <property type="entry name" value="F-box-assoc_interact_dom"/>
</dbReference>
<comment type="caution">
    <text evidence="2">The sequence shown here is derived from an EMBL/GenBank/DDBJ whole genome shotgun (WGS) entry which is preliminary data.</text>
</comment>
<accession>A0A9W7HLE0</accession>
<organism evidence="2 3">
    <name type="scientific">Hibiscus trionum</name>
    <name type="common">Flower of an hour</name>
    <dbReference type="NCBI Taxonomy" id="183268"/>
    <lineage>
        <taxon>Eukaryota</taxon>
        <taxon>Viridiplantae</taxon>
        <taxon>Streptophyta</taxon>
        <taxon>Embryophyta</taxon>
        <taxon>Tracheophyta</taxon>
        <taxon>Spermatophyta</taxon>
        <taxon>Magnoliopsida</taxon>
        <taxon>eudicotyledons</taxon>
        <taxon>Gunneridae</taxon>
        <taxon>Pentapetalae</taxon>
        <taxon>rosids</taxon>
        <taxon>malvids</taxon>
        <taxon>Malvales</taxon>
        <taxon>Malvaceae</taxon>
        <taxon>Malvoideae</taxon>
        <taxon>Hibiscus</taxon>
    </lineage>
</organism>
<dbReference type="EMBL" id="BSYR01000016">
    <property type="protein sequence ID" value="GMI79522.1"/>
    <property type="molecule type" value="Genomic_DNA"/>
</dbReference>
<protein>
    <recommendedName>
        <fullName evidence="1">F-box domain-containing protein</fullName>
    </recommendedName>
</protein>
<dbReference type="Gene3D" id="1.20.1280.50">
    <property type="match status" value="1"/>
</dbReference>
<dbReference type="CDD" id="cd22157">
    <property type="entry name" value="F-box_AtFBW1-like"/>
    <property type="match status" value="1"/>
</dbReference>